<protein>
    <submittedName>
        <fullName evidence="1">Uncharacterized protein</fullName>
    </submittedName>
</protein>
<evidence type="ECO:0000313" key="1">
    <source>
        <dbReference type="EMBL" id="QDV19073.1"/>
    </source>
</evidence>
<accession>A0A518A8Z6</accession>
<organism evidence="1 2">
    <name type="scientific">Gimesia panareensis</name>
    <dbReference type="NCBI Taxonomy" id="2527978"/>
    <lineage>
        <taxon>Bacteria</taxon>
        <taxon>Pseudomonadati</taxon>
        <taxon>Planctomycetota</taxon>
        <taxon>Planctomycetia</taxon>
        <taxon>Planctomycetales</taxon>
        <taxon>Planctomycetaceae</taxon>
        <taxon>Gimesia</taxon>
    </lineage>
</organism>
<gene>
    <name evidence="1" type="ORF">Pan153_37360</name>
</gene>
<evidence type="ECO:0000313" key="2">
    <source>
        <dbReference type="Proteomes" id="UP000320839"/>
    </source>
</evidence>
<dbReference type="EMBL" id="CP036317">
    <property type="protein sequence ID" value="QDV19073.1"/>
    <property type="molecule type" value="Genomic_DNA"/>
</dbReference>
<sequence length="216" mass="24884">MILKTTMNTTQTPDNQTEWRIDFAALPGPERSKLAYAHDVVQPAATKDLAAVVYSAIELRMGSYGGYFALFEGPPEAPRVLWCPHLLPCDGGLNSLQWLDGDRYVVANGYMYDGKKYLAYPFLFVDVEQQQVAYFQMMNSYIAVIESTAAGWIIREREKDTRFPSRDGERIDPQALYWLPWSQIDELKAHYWEEVKGPEKPGWFRRLLDTIFGNRD</sequence>
<reference evidence="1 2" key="1">
    <citation type="submission" date="2019-02" db="EMBL/GenBank/DDBJ databases">
        <title>Deep-cultivation of Planctomycetes and their phenomic and genomic characterization uncovers novel biology.</title>
        <authorList>
            <person name="Wiegand S."/>
            <person name="Jogler M."/>
            <person name="Boedeker C."/>
            <person name="Pinto D."/>
            <person name="Vollmers J."/>
            <person name="Rivas-Marin E."/>
            <person name="Kohn T."/>
            <person name="Peeters S.H."/>
            <person name="Heuer A."/>
            <person name="Rast P."/>
            <person name="Oberbeckmann S."/>
            <person name="Bunk B."/>
            <person name="Jeske O."/>
            <person name="Meyerdierks A."/>
            <person name="Storesund J.E."/>
            <person name="Kallscheuer N."/>
            <person name="Luecker S."/>
            <person name="Lage O.M."/>
            <person name="Pohl T."/>
            <person name="Merkel B.J."/>
            <person name="Hornburger P."/>
            <person name="Mueller R.-W."/>
            <person name="Bruemmer F."/>
            <person name="Labrenz M."/>
            <person name="Spormann A.M."/>
            <person name="Op den Camp H."/>
            <person name="Overmann J."/>
            <person name="Amann R."/>
            <person name="Jetten M.S.M."/>
            <person name="Mascher T."/>
            <person name="Medema M.H."/>
            <person name="Devos D.P."/>
            <person name="Kaster A.-K."/>
            <person name="Ovreas L."/>
            <person name="Rohde M."/>
            <person name="Galperin M.Y."/>
            <person name="Jogler C."/>
        </authorList>
    </citation>
    <scope>NUCLEOTIDE SEQUENCE [LARGE SCALE GENOMIC DNA]</scope>
    <source>
        <strain evidence="1 2">Pan153</strain>
    </source>
</reference>
<proteinExistence type="predicted"/>
<dbReference type="AlphaFoldDB" id="A0A518A8Z6"/>
<dbReference type="Proteomes" id="UP000320839">
    <property type="component" value="Chromosome"/>
</dbReference>
<accession>A0A518FRW5</accession>
<name>A0A518A8Z6_9PLAN</name>